<feature type="compositionally biased region" description="Basic and acidic residues" evidence="1">
    <location>
        <begin position="813"/>
        <end position="831"/>
    </location>
</feature>
<name>A0AAN7TD63_9PEZI</name>
<feature type="region of interest" description="Disordered" evidence="1">
    <location>
        <begin position="1"/>
        <end position="168"/>
    </location>
</feature>
<feature type="compositionally biased region" description="Basic and acidic residues" evidence="1">
    <location>
        <begin position="555"/>
        <end position="585"/>
    </location>
</feature>
<feature type="compositionally biased region" description="Low complexity" evidence="1">
    <location>
        <begin position="699"/>
        <end position="714"/>
    </location>
</feature>
<feature type="compositionally biased region" description="Acidic residues" evidence="1">
    <location>
        <begin position="778"/>
        <end position="803"/>
    </location>
</feature>
<feature type="compositionally biased region" description="Polar residues" evidence="1">
    <location>
        <begin position="749"/>
        <end position="760"/>
    </location>
</feature>
<feature type="region of interest" description="Disordered" evidence="1">
    <location>
        <begin position="863"/>
        <end position="897"/>
    </location>
</feature>
<organism evidence="2 3">
    <name type="scientific">Meristemomyces frigidus</name>
    <dbReference type="NCBI Taxonomy" id="1508187"/>
    <lineage>
        <taxon>Eukaryota</taxon>
        <taxon>Fungi</taxon>
        <taxon>Dikarya</taxon>
        <taxon>Ascomycota</taxon>
        <taxon>Pezizomycotina</taxon>
        <taxon>Dothideomycetes</taxon>
        <taxon>Dothideomycetidae</taxon>
        <taxon>Mycosphaerellales</taxon>
        <taxon>Teratosphaeriaceae</taxon>
        <taxon>Meristemomyces</taxon>
    </lineage>
</organism>
<feature type="compositionally biased region" description="Low complexity" evidence="1">
    <location>
        <begin position="721"/>
        <end position="738"/>
    </location>
</feature>
<feature type="region of interest" description="Disordered" evidence="1">
    <location>
        <begin position="643"/>
        <end position="831"/>
    </location>
</feature>
<gene>
    <name evidence="2" type="ORF">LTR62_005737</name>
</gene>
<dbReference type="EMBL" id="JAVRRL010000048">
    <property type="protein sequence ID" value="KAK5110545.1"/>
    <property type="molecule type" value="Genomic_DNA"/>
</dbReference>
<proteinExistence type="predicted"/>
<protein>
    <submittedName>
        <fullName evidence="2">Uncharacterized protein</fullName>
    </submittedName>
</protein>
<feature type="compositionally biased region" description="Basic and acidic residues" evidence="1">
    <location>
        <begin position="534"/>
        <end position="545"/>
    </location>
</feature>
<evidence type="ECO:0000313" key="3">
    <source>
        <dbReference type="Proteomes" id="UP001310890"/>
    </source>
</evidence>
<feature type="compositionally biased region" description="Basic residues" evidence="1">
    <location>
        <begin position="412"/>
        <end position="421"/>
    </location>
</feature>
<reference evidence="2" key="1">
    <citation type="submission" date="2023-08" db="EMBL/GenBank/DDBJ databases">
        <title>Black Yeasts Isolated from many extreme environments.</title>
        <authorList>
            <person name="Coleine C."/>
            <person name="Stajich J.E."/>
            <person name="Selbmann L."/>
        </authorList>
    </citation>
    <scope>NUCLEOTIDE SEQUENCE</scope>
    <source>
        <strain evidence="2">CCFEE 5401</strain>
    </source>
</reference>
<evidence type="ECO:0000256" key="1">
    <source>
        <dbReference type="SAM" id="MobiDB-lite"/>
    </source>
</evidence>
<feature type="compositionally biased region" description="Low complexity" evidence="1">
    <location>
        <begin position="1"/>
        <end position="19"/>
    </location>
</feature>
<feature type="compositionally biased region" description="Polar residues" evidence="1">
    <location>
        <begin position="35"/>
        <end position="44"/>
    </location>
</feature>
<dbReference type="AlphaFoldDB" id="A0AAN7TD63"/>
<feature type="compositionally biased region" description="Polar residues" evidence="1">
    <location>
        <begin position="655"/>
        <end position="666"/>
    </location>
</feature>
<dbReference type="Proteomes" id="UP001310890">
    <property type="component" value="Unassembled WGS sequence"/>
</dbReference>
<accession>A0AAN7TD63</accession>
<feature type="compositionally biased region" description="Acidic residues" evidence="1">
    <location>
        <begin position="354"/>
        <end position="365"/>
    </location>
</feature>
<feature type="compositionally biased region" description="Low complexity" evidence="1">
    <location>
        <begin position="586"/>
        <end position="600"/>
    </location>
</feature>
<feature type="compositionally biased region" description="Basic residues" evidence="1">
    <location>
        <begin position="107"/>
        <end position="120"/>
    </location>
</feature>
<feature type="compositionally biased region" description="Basic and acidic residues" evidence="1">
    <location>
        <begin position="367"/>
        <end position="381"/>
    </location>
</feature>
<evidence type="ECO:0000313" key="2">
    <source>
        <dbReference type="EMBL" id="KAK5110545.1"/>
    </source>
</evidence>
<feature type="compositionally biased region" description="Acidic residues" evidence="1">
    <location>
        <begin position="491"/>
        <end position="500"/>
    </location>
</feature>
<feature type="compositionally biased region" description="Basic residues" evidence="1">
    <location>
        <begin position="675"/>
        <end position="686"/>
    </location>
</feature>
<feature type="compositionally biased region" description="Basic residues" evidence="1">
    <location>
        <begin position="77"/>
        <end position="86"/>
    </location>
</feature>
<comment type="caution">
    <text evidence="2">The sequence shown here is derived from an EMBL/GenBank/DDBJ whole genome shotgun (WGS) entry which is preliminary data.</text>
</comment>
<feature type="region of interest" description="Disordered" evidence="1">
    <location>
        <begin position="289"/>
        <end position="609"/>
    </location>
</feature>
<feature type="compositionally biased region" description="Polar residues" evidence="1">
    <location>
        <begin position="462"/>
        <end position="476"/>
    </location>
</feature>
<sequence length="1083" mass="118738">MANTSTSSLDPLTLPSSPLGARSTNRQMSIEPRSARSNQPSHSPAKSFIVDTGEAGDASPWRIKVTVQAEPRDGSPAKRKAARRTTRVPLKTGKAMDESTESDLVPQRKRKATPVRRRTTRLQAVVVEPATTEEDRELMPPQTSSATKARRRRSLLGMSAQPTQRGKRLSLAREELNVALQEAVGYSDGEEDEYAAVGDVTLAGEEDFTMVSIDTLQSMKADTSVLSRTGGNGDGDRSGLSVSYLPSSPPKAMDGSEMKGVRYPDLTGEMEAIRKTPARAAYDAMSWQPTGHAFMPQPQTHEETPLSESPDWQKAQAILNERMEDTSHSTAVDTEDHTKAGADEQPDAAIEPEHENEEEDADLWQEEASRSLEEDSAELHRPRPRPARRNRIAETAPTNLNDLFAAQPLKPPRAKIPRTWRRSSGADFAYSDSPAHLPPTDEEVVGEGGVVQQKGRRDHSTGGESRASSGMLTPTSTDDDEVEVVRGSGGDVEEEPGEGDEGGRDMEDQALAIENGNDDVDFTRVDGEGTMFEARTEQQTDHDMQYFDEDEAEDKDAQSDEPRLPDPERRNRNEGSSAEKVHDDIVSPLSDASSSSVTSPDGDDTGLFWENNLPSLFLQRQSQGPRPALRKRAMDLTELLARGQCEDSSEGAVSVQKTTQEFSKQPHNGMDSKRSPLHMRPVHGRIKSSPSDTGRPTGVSSPLRKSLLRSSKVLGGDVAGSSHVQMSSVRESSSVSMVRRQDIEDVEESWQSKASDQRQLLQEMRRPLQTRSRSLQGDEGDDDDEECDDEDEYDEDEMEDEPDHEASCSQSFSEDHSTQETNHEPNQSYEEHLNLDSPQKIRVKFGESLNSSLLAPRKVYSPLFGPTREEQDPGPASPPIIALVPAQPPRPTTEQPGLFTRLTTTVWSAIVAPTIAEQPPTPSTLSSRLALRARYGVLPASHPWTIAHMRTLHRMLNSLTSGKIDTIIPHTAGPTSPDLMGYINKPQKSVSGYRFVFTADHAKVVQAFRQVLVPAEVVRGMREGEVEMLGDGTARSYRGLLGDRHGDDLVWGPVIGVEKGGIGMRFLVGAVGDVVRANESSGK</sequence>